<dbReference type="Gene3D" id="3.40.710.10">
    <property type="entry name" value="DD-peptidase/beta-lactamase superfamily"/>
    <property type="match status" value="1"/>
</dbReference>
<dbReference type="Pfam" id="PF00144">
    <property type="entry name" value="Beta-lactamase"/>
    <property type="match status" value="1"/>
</dbReference>
<dbReference type="PANTHER" id="PTHR46825">
    <property type="entry name" value="D-ALANYL-D-ALANINE-CARBOXYPEPTIDASE/ENDOPEPTIDASE AMPH"/>
    <property type="match status" value="1"/>
</dbReference>
<dbReference type="InterPro" id="IPR050491">
    <property type="entry name" value="AmpC-like"/>
</dbReference>
<reference evidence="3 4" key="1">
    <citation type="submission" date="2024-08" db="EMBL/GenBank/DDBJ databases">
        <authorList>
            <person name="Lu H."/>
        </authorList>
    </citation>
    <scope>NUCLEOTIDE SEQUENCE [LARGE SCALE GENOMIC DNA]</scope>
    <source>
        <strain evidence="3 4">BYS78W</strain>
    </source>
</reference>
<evidence type="ECO:0000256" key="1">
    <source>
        <dbReference type="SAM" id="SignalP"/>
    </source>
</evidence>
<name>A0ABW7HCV8_9BURK</name>
<dbReference type="InterPro" id="IPR012338">
    <property type="entry name" value="Beta-lactam/transpept-like"/>
</dbReference>
<organism evidence="3 4">
    <name type="scientific">Pelomonas candidula</name>
    <dbReference type="NCBI Taxonomy" id="3299025"/>
    <lineage>
        <taxon>Bacteria</taxon>
        <taxon>Pseudomonadati</taxon>
        <taxon>Pseudomonadota</taxon>
        <taxon>Betaproteobacteria</taxon>
        <taxon>Burkholderiales</taxon>
        <taxon>Sphaerotilaceae</taxon>
        <taxon>Roseateles</taxon>
    </lineage>
</organism>
<sequence length="556" mass="59220">MRQVQMPVAVLLSLLIGAAHAGQPATPATMAAYADKLLDEQKVSRDGPGVTVLVARGDQLLYKGARGAASIELGVPMQPDNLLRIGSITKQFAAAALLKQIDEGKAKLDDPLSRFLPDYPNGSKITLAQLLNHTSGVKSYTGIPGYMAEPIKRDLSTAELIKEFKDLPVDFAPGEKWAYNNSGYVLVGAVVEAISGKRWYQSVDELLLKPAGITNVTYEAGDKLFKGMARGYTLNGSGEVAPASMLSMTQPHAAGALIANTEGLWRWNQALHGGKLISQASYQRMTTPEGAAKPHSYGFGIASVRLRDQVVLAHNGGIPGFSSLLNYLPASQTTVVILRNSDSGGFAQDMVAQKLAAFAIGEPFPDTVPVAVPVEQLRVAEGLFGREGNQTRTLRVKDGVLQSQRSGGPVVPLVPLGGDRFAFPESVAQLQLERGADGKVSALTVFNNGEKQGERWTRSGELPPEREFIQLSAAQMGALVGEYSAPQFSIKVFINDKGRLMGQAPGQPAFELLATTPRQVHVPQVGAQLDFGAEEGKAGSATLTQGGQTLVMPRKL</sequence>
<feature type="signal peptide" evidence="1">
    <location>
        <begin position="1"/>
        <end position="21"/>
    </location>
</feature>
<dbReference type="EC" id="3.-.-.-" evidence="3"/>
<keyword evidence="1" id="KW-0732">Signal</keyword>
<evidence type="ECO:0000313" key="3">
    <source>
        <dbReference type="EMBL" id="MFG6487312.1"/>
    </source>
</evidence>
<accession>A0ABW7HCV8</accession>
<dbReference type="RefSeq" id="WP_394409920.1">
    <property type="nucleotide sequence ID" value="NZ_JBIGIC010000005.1"/>
</dbReference>
<keyword evidence="3" id="KW-0378">Hydrolase</keyword>
<dbReference type="PANTHER" id="PTHR46825:SF9">
    <property type="entry name" value="BETA-LACTAMASE-RELATED DOMAIN-CONTAINING PROTEIN"/>
    <property type="match status" value="1"/>
</dbReference>
<keyword evidence="4" id="KW-1185">Reference proteome</keyword>
<proteinExistence type="predicted"/>
<dbReference type="Proteomes" id="UP001606134">
    <property type="component" value="Unassembled WGS sequence"/>
</dbReference>
<protein>
    <submittedName>
        <fullName evidence="3">Serine hydrolase domain-containing protein</fullName>
        <ecNumber evidence="3">3.-.-.-</ecNumber>
    </submittedName>
</protein>
<evidence type="ECO:0000259" key="2">
    <source>
        <dbReference type="Pfam" id="PF00144"/>
    </source>
</evidence>
<dbReference type="GO" id="GO:0016787">
    <property type="term" value="F:hydrolase activity"/>
    <property type="evidence" value="ECO:0007669"/>
    <property type="project" value="UniProtKB-KW"/>
</dbReference>
<feature type="domain" description="Beta-lactamase-related" evidence="2">
    <location>
        <begin position="35"/>
        <end position="347"/>
    </location>
</feature>
<feature type="chain" id="PRO_5047424278" evidence="1">
    <location>
        <begin position="22"/>
        <end position="556"/>
    </location>
</feature>
<comment type="caution">
    <text evidence="3">The sequence shown here is derived from an EMBL/GenBank/DDBJ whole genome shotgun (WGS) entry which is preliminary data.</text>
</comment>
<dbReference type="EMBL" id="JBIGIC010000005">
    <property type="protein sequence ID" value="MFG6487312.1"/>
    <property type="molecule type" value="Genomic_DNA"/>
</dbReference>
<dbReference type="InterPro" id="IPR001466">
    <property type="entry name" value="Beta-lactam-related"/>
</dbReference>
<dbReference type="SUPFAM" id="SSF56601">
    <property type="entry name" value="beta-lactamase/transpeptidase-like"/>
    <property type="match status" value="1"/>
</dbReference>
<evidence type="ECO:0000313" key="4">
    <source>
        <dbReference type="Proteomes" id="UP001606134"/>
    </source>
</evidence>
<gene>
    <name evidence="3" type="ORF">ACG04R_11585</name>
</gene>